<gene>
    <name evidence="2" type="ORF">ccrud_05410</name>
</gene>
<sequence length="172" mass="19208">MFNSDTTANLQARSRDRAGSKAKRSKPIFDSVARDVLEARVKLQQKSQAKTAKIKNKAKEFSSVDHLSVDAAAMFVDNELSRGAMHRARLHIIHCAECRDEINRQRETVNYLRKECTNKEVSAPMDLKARLASLATECVPGPGAEDLAMQRPESFVAKVESVVRAVRKNQGR</sequence>
<keyword evidence="3" id="KW-1185">Reference proteome</keyword>
<feature type="region of interest" description="Disordered" evidence="1">
    <location>
        <begin position="1"/>
        <end position="25"/>
    </location>
</feature>
<dbReference type="EMBL" id="CP015622">
    <property type="protein sequence ID" value="ANE03701.1"/>
    <property type="molecule type" value="Genomic_DNA"/>
</dbReference>
<accession>A0A172QSQ7</accession>
<dbReference type="RefSeq" id="WP_066565201.1">
    <property type="nucleotide sequence ID" value="NZ_CP015622.1"/>
</dbReference>
<protein>
    <recommendedName>
        <fullName evidence="4">Anti-sigma factor</fullName>
    </recommendedName>
</protein>
<evidence type="ECO:0008006" key="4">
    <source>
        <dbReference type="Google" id="ProtNLM"/>
    </source>
</evidence>
<dbReference type="Proteomes" id="UP000076929">
    <property type="component" value="Chromosome"/>
</dbReference>
<dbReference type="AlphaFoldDB" id="A0A172QSQ7"/>
<organism evidence="2 3">
    <name type="scientific">Corynebacterium crudilactis</name>
    <dbReference type="NCBI Taxonomy" id="1652495"/>
    <lineage>
        <taxon>Bacteria</taxon>
        <taxon>Bacillati</taxon>
        <taxon>Actinomycetota</taxon>
        <taxon>Actinomycetes</taxon>
        <taxon>Mycobacteriales</taxon>
        <taxon>Corynebacteriaceae</taxon>
        <taxon>Corynebacterium</taxon>
    </lineage>
</organism>
<feature type="compositionally biased region" description="Polar residues" evidence="1">
    <location>
        <begin position="1"/>
        <end position="12"/>
    </location>
</feature>
<proteinExistence type="predicted"/>
<dbReference type="KEGG" id="ccjz:ccrud_05410"/>
<dbReference type="OrthoDB" id="4425192at2"/>
<evidence type="ECO:0000313" key="2">
    <source>
        <dbReference type="EMBL" id="ANE03701.1"/>
    </source>
</evidence>
<reference evidence="2 3" key="1">
    <citation type="submission" date="2016-05" db="EMBL/GenBank/DDBJ databases">
        <title>Complete genome sequence of Corynebacterium crudilactis, a new Corynebacterium species isolated from raw cow's milk.</title>
        <authorList>
            <person name="Christian R."/>
            <person name="Zimmermann J."/>
            <person name="Lipski A."/>
            <person name="Kalinowski J."/>
        </authorList>
    </citation>
    <scope>NUCLEOTIDE SEQUENCE [LARGE SCALE GENOMIC DNA]</scope>
    <source>
        <strain evidence="2 3">JZ16</strain>
    </source>
</reference>
<evidence type="ECO:0000256" key="1">
    <source>
        <dbReference type="SAM" id="MobiDB-lite"/>
    </source>
</evidence>
<name>A0A172QSQ7_9CORY</name>
<evidence type="ECO:0000313" key="3">
    <source>
        <dbReference type="Proteomes" id="UP000076929"/>
    </source>
</evidence>
<dbReference type="STRING" id="1652495.ccrud_05410"/>